<evidence type="ECO:0000256" key="4">
    <source>
        <dbReference type="ARBA" id="ARBA00022989"/>
    </source>
</evidence>
<evidence type="ECO:0000256" key="6">
    <source>
        <dbReference type="SAM" id="Phobius"/>
    </source>
</evidence>
<comment type="subcellular location">
    <subcellularLocation>
        <location evidence="1">Cell membrane</location>
        <topology evidence="1">Multi-pass membrane protein</topology>
    </subcellularLocation>
</comment>
<dbReference type="EMBL" id="NOVD01000039">
    <property type="protein sequence ID" value="PCK24031.1"/>
    <property type="molecule type" value="Genomic_DNA"/>
</dbReference>
<feature type="transmembrane region" description="Helical" evidence="6">
    <location>
        <begin position="348"/>
        <end position="370"/>
    </location>
</feature>
<feature type="transmembrane region" description="Helical" evidence="6">
    <location>
        <begin position="238"/>
        <end position="259"/>
    </location>
</feature>
<dbReference type="Proteomes" id="UP000230886">
    <property type="component" value="Unassembled WGS sequence"/>
</dbReference>
<dbReference type="AlphaFoldDB" id="A0A2A5J4X9"/>
<name>A0A2A5J4X9_RHOSG</name>
<feature type="transmembrane region" description="Helical" evidence="6">
    <location>
        <begin position="99"/>
        <end position="118"/>
    </location>
</feature>
<feature type="transmembrane region" description="Helical" evidence="6">
    <location>
        <begin position="382"/>
        <end position="405"/>
    </location>
</feature>
<feature type="transmembrane region" description="Helical" evidence="6">
    <location>
        <begin position="21"/>
        <end position="42"/>
    </location>
</feature>
<sequence length="450" mass="47725">MNTVVSSYLRSAKSIDLGGTGFFRLVGLLAGACANFAVIAILSRDYGVEYYAFYALMASMLNLLPFADFGIGATMVNATADYRSGALDRMSFQSHFRRASLVTVLVSLAVASLAFLLYQMGLWVPILGAVGEMNHASALATVVIISAAVGIPLGLGSRILQGCGKMRVVVTAALIGPIIQLIVIVVCWTTHAPAYLFVLAPCAGYLAVGFLTLALALRSISGDEGSLIGWSLTSPVRVRIAETAVPFFLISIGMVVGFQSHRLLISTFGTVEDVAQYSVVAQFAGPLLAILGVMGQNLWSRYRERFRIGTLRVREFAQHIVLLGTVGAVFALALIVISYPGIRFVSGGSLVVPLATVLAGSVYILVVSVHQPAAMFLMDPRGLWVQVLCVWLSGLVGMVLAISLIPELGPAALYLGLSAGMVVLQVIPCIYISTRRISSMEKAVETGVAV</sequence>
<protein>
    <submittedName>
        <fullName evidence="7">Polysaccharide biosynthesis protein</fullName>
    </submittedName>
</protein>
<feature type="transmembrane region" description="Helical" evidence="6">
    <location>
        <begin position="320"/>
        <end position="342"/>
    </location>
</feature>
<keyword evidence="2" id="KW-1003">Cell membrane</keyword>
<keyword evidence="3 6" id="KW-0812">Transmembrane</keyword>
<dbReference type="PANTHER" id="PTHR30250">
    <property type="entry name" value="PST FAMILY PREDICTED COLANIC ACID TRANSPORTER"/>
    <property type="match status" value="1"/>
</dbReference>
<feature type="transmembrane region" description="Helical" evidence="6">
    <location>
        <begin position="138"/>
        <end position="156"/>
    </location>
</feature>
<evidence type="ECO:0000256" key="1">
    <source>
        <dbReference type="ARBA" id="ARBA00004651"/>
    </source>
</evidence>
<feature type="transmembrane region" description="Helical" evidence="6">
    <location>
        <begin position="54"/>
        <end position="78"/>
    </location>
</feature>
<feature type="transmembrane region" description="Helical" evidence="6">
    <location>
        <begin position="411"/>
        <end position="432"/>
    </location>
</feature>
<organism evidence="7 8">
    <name type="scientific">Rhodococcus qingshengii</name>
    <dbReference type="NCBI Taxonomy" id="334542"/>
    <lineage>
        <taxon>Bacteria</taxon>
        <taxon>Bacillati</taxon>
        <taxon>Actinomycetota</taxon>
        <taxon>Actinomycetes</taxon>
        <taxon>Mycobacteriales</taxon>
        <taxon>Nocardiaceae</taxon>
        <taxon>Rhodococcus</taxon>
        <taxon>Rhodococcus erythropolis group</taxon>
    </lineage>
</organism>
<feature type="transmembrane region" description="Helical" evidence="6">
    <location>
        <begin position="168"/>
        <end position="188"/>
    </location>
</feature>
<evidence type="ECO:0000313" key="8">
    <source>
        <dbReference type="Proteomes" id="UP000230886"/>
    </source>
</evidence>
<dbReference type="RefSeq" id="WP_019747433.1">
    <property type="nucleotide sequence ID" value="NZ_NOVD01000039.1"/>
</dbReference>
<comment type="caution">
    <text evidence="7">The sequence shown here is derived from an EMBL/GenBank/DDBJ whole genome shotgun (WGS) entry which is preliminary data.</text>
</comment>
<evidence type="ECO:0000256" key="3">
    <source>
        <dbReference type="ARBA" id="ARBA00022692"/>
    </source>
</evidence>
<evidence type="ECO:0000313" key="7">
    <source>
        <dbReference type="EMBL" id="PCK24031.1"/>
    </source>
</evidence>
<dbReference type="PANTHER" id="PTHR30250:SF11">
    <property type="entry name" value="O-ANTIGEN TRANSPORTER-RELATED"/>
    <property type="match status" value="1"/>
</dbReference>
<dbReference type="InterPro" id="IPR050833">
    <property type="entry name" value="Poly_Biosynth_Transport"/>
</dbReference>
<feature type="transmembrane region" description="Helical" evidence="6">
    <location>
        <begin position="279"/>
        <end position="299"/>
    </location>
</feature>
<reference evidence="7 8" key="1">
    <citation type="submission" date="2017-07" db="EMBL/GenBank/DDBJ databases">
        <title>Draft sequence of Rhodococcus enclensis 23b-28.</title>
        <authorList>
            <person name="Besaury L."/>
            <person name="Sancelme M."/>
            <person name="Amato P."/>
            <person name="Lallement A."/>
            <person name="Delort A.-M."/>
        </authorList>
    </citation>
    <scope>NUCLEOTIDE SEQUENCE [LARGE SCALE GENOMIC DNA]</scope>
    <source>
        <strain evidence="7 8">23b-28</strain>
    </source>
</reference>
<feature type="transmembrane region" description="Helical" evidence="6">
    <location>
        <begin position="194"/>
        <end position="217"/>
    </location>
</feature>
<keyword evidence="5 6" id="KW-0472">Membrane</keyword>
<keyword evidence="4 6" id="KW-1133">Transmembrane helix</keyword>
<proteinExistence type="predicted"/>
<evidence type="ECO:0000256" key="5">
    <source>
        <dbReference type="ARBA" id="ARBA00023136"/>
    </source>
</evidence>
<evidence type="ECO:0000256" key="2">
    <source>
        <dbReference type="ARBA" id="ARBA00022475"/>
    </source>
</evidence>
<gene>
    <name evidence="7" type="ORF">CHR55_28145</name>
</gene>
<accession>A0A2A5J4X9</accession>
<dbReference type="GO" id="GO:0005886">
    <property type="term" value="C:plasma membrane"/>
    <property type="evidence" value="ECO:0007669"/>
    <property type="project" value="UniProtKB-SubCell"/>
</dbReference>